<gene>
    <name evidence="11" type="ORF">B4N89_16335</name>
</gene>
<evidence type="ECO:0000256" key="7">
    <source>
        <dbReference type="ARBA" id="ARBA00022840"/>
    </source>
</evidence>
<organism evidence="11 12">
    <name type="scientific">Embleya scabrispora</name>
    <dbReference type="NCBI Taxonomy" id="159449"/>
    <lineage>
        <taxon>Bacteria</taxon>
        <taxon>Bacillati</taxon>
        <taxon>Actinomycetota</taxon>
        <taxon>Actinomycetes</taxon>
        <taxon>Kitasatosporales</taxon>
        <taxon>Streptomycetaceae</taxon>
        <taxon>Embleya</taxon>
    </lineage>
</organism>
<comment type="catalytic activity">
    <reaction evidence="1">
        <text>6-hydroxymethyl-7,8-dihydropterin + ATP = (7,8-dihydropterin-6-yl)methyl diphosphate + AMP + H(+)</text>
        <dbReference type="Rhea" id="RHEA:11412"/>
        <dbReference type="ChEBI" id="CHEBI:15378"/>
        <dbReference type="ChEBI" id="CHEBI:30616"/>
        <dbReference type="ChEBI" id="CHEBI:44841"/>
        <dbReference type="ChEBI" id="CHEBI:72950"/>
        <dbReference type="ChEBI" id="CHEBI:456215"/>
        <dbReference type="EC" id="2.7.6.3"/>
    </reaction>
</comment>
<keyword evidence="4" id="KW-0808">Transferase</keyword>
<keyword evidence="12" id="KW-1185">Reference proteome</keyword>
<feature type="domain" description="7,8-dihydro-6-hydroxymethylpterin-pyrophosphokinase" evidence="10">
    <location>
        <begin position="117"/>
        <end position="128"/>
    </location>
</feature>
<proteinExistence type="predicted"/>
<feature type="region of interest" description="Disordered" evidence="9">
    <location>
        <begin position="1"/>
        <end position="25"/>
    </location>
</feature>
<dbReference type="Pfam" id="PF01288">
    <property type="entry name" value="HPPK"/>
    <property type="match status" value="1"/>
</dbReference>
<keyword evidence="8" id="KW-0289">Folate biosynthesis</keyword>
<dbReference type="PANTHER" id="PTHR43071">
    <property type="entry name" value="2-AMINO-4-HYDROXY-6-HYDROXYMETHYLDIHYDROPTERIDINE PYROPHOSPHOKINASE"/>
    <property type="match status" value="1"/>
</dbReference>
<evidence type="ECO:0000256" key="5">
    <source>
        <dbReference type="ARBA" id="ARBA00022741"/>
    </source>
</evidence>
<name>A0A1T3NZP3_9ACTN</name>
<feature type="compositionally biased region" description="Basic and acidic residues" evidence="9">
    <location>
        <begin position="9"/>
        <end position="19"/>
    </location>
</feature>
<dbReference type="NCBIfam" id="TIGR01498">
    <property type="entry name" value="folK"/>
    <property type="match status" value="1"/>
</dbReference>
<dbReference type="GO" id="GO:0046656">
    <property type="term" value="P:folic acid biosynthetic process"/>
    <property type="evidence" value="ECO:0007669"/>
    <property type="project" value="UniProtKB-KW"/>
</dbReference>
<dbReference type="GO" id="GO:0016301">
    <property type="term" value="F:kinase activity"/>
    <property type="evidence" value="ECO:0007669"/>
    <property type="project" value="UniProtKB-KW"/>
</dbReference>
<dbReference type="SUPFAM" id="SSF55083">
    <property type="entry name" value="6-hydroxymethyl-7,8-dihydropterin pyrophosphokinase, HPPK"/>
    <property type="match status" value="1"/>
</dbReference>
<dbReference type="PANTHER" id="PTHR43071:SF1">
    <property type="entry name" value="2-AMINO-4-HYDROXY-6-HYDROXYMETHYLDIHYDROPTERIDINE PYROPHOSPHOKINASE"/>
    <property type="match status" value="1"/>
</dbReference>
<dbReference type="PROSITE" id="PS00794">
    <property type="entry name" value="HPPK"/>
    <property type="match status" value="1"/>
</dbReference>
<evidence type="ECO:0000256" key="9">
    <source>
        <dbReference type="SAM" id="MobiDB-lite"/>
    </source>
</evidence>
<evidence type="ECO:0000256" key="6">
    <source>
        <dbReference type="ARBA" id="ARBA00022777"/>
    </source>
</evidence>
<dbReference type="Gene3D" id="3.30.70.560">
    <property type="entry name" value="7,8-Dihydro-6-hydroxymethylpterin-pyrophosphokinase HPPK"/>
    <property type="match status" value="1"/>
</dbReference>
<keyword evidence="7" id="KW-0067">ATP-binding</keyword>
<dbReference type="GO" id="GO:0005524">
    <property type="term" value="F:ATP binding"/>
    <property type="evidence" value="ECO:0007669"/>
    <property type="project" value="UniProtKB-KW"/>
</dbReference>
<keyword evidence="5" id="KW-0547">Nucleotide-binding</keyword>
<comment type="pathway">
    <text evidence="2">Cofactor biosynthesis; tetrahydrofolate biosynthesis; 2-amino-4-hydroxy-6-hydroxymethyl-7,8-dihydropteridine diphosphate from 7,8-dihydroneopterin triphosphate: step 4/4.</text>
</comment>
<dbReference type="OrthoDB" id="9808041at2"/>
<accession>A0A1T3NZP3</accession>
<evidence type="ECO:0000256" key="8">
    <source>
        <dbReference type="ARBA" id="ARBA00022909"/>
    </source>
</evidence>
<dbReference type="UniPathway" id="UPA00077">
    <property type="reaction ID" value="UER00155"/>
</dbReference>
<dbReference type="STRING" id="159449.B4N89_16335"/>
<dbReference type="CDD" id="cd00483">
    <property type="entry name" value="HPPK"/>
    <property type="match status" value="1"/>
</dbReference>
<dbReference type="InterPro" id="IPR035907">
    <property type="entry name" value="Hppk_sf"/>
</dbReference>
<dbReference type="EC" id="2.7.6.3" evidence="3"/>
<dbReference type="GO" id="GO:0003848">
    <property type="term" value="F:2-amino-4-hydroxy-6-hydroxymethyldihydropteridine diphosphokinase activity"/>
    <property type="evidence" value="ECO:0007669"/>
    <property type="project" value="UniProtKB-EC"/>
</dbReference>
<evidence type="ECO:0000256" key="2">
    <source>
        <dbReference type="ARBA" id="ARBA00005051"/>
    </source>
</evidence>
<comment type="caution">
    <text evidence="11">The sequence shown here is derived from an EMBL/GenBank/DDBJ whole genome shotgun (WGS) entry which is preliminary data.</text>
</comment>
<dbReference type="EMBL" id="MWQN01000001">
    <property type="protein sequence ID" value="OPC82293.1"/>
    <property type="molecule type" value="Genomic_DNA"/>
</dbReference>
<sequence length="196" mass="21766">MTDTSAARTPREPAPERPAETTAQRAQLSWSRVVLALGSNLGNRLETLQGAIDEIADTPGVTLLRVSPVYETDPVGGPEQGTYFNAVVEVRTLLTPDLILERANSIEEAFQRVRVERWGPRTLDVDVIWFEHVTQDDPRLTLPHPRAHERSFVLAPWHDIDPEAELPGHGPIADLLARVGPAGVHRRDDLELTADR</sequence>
<protein>
    <recommendedName>
        <fullName evidence="3">2-amino-4-hydroxy-6-hydroxymethyldihydropteridine diphosphokinase</fullName>
        <ecNumber evidence="3">2.7.6.3</ecNumber>
    </recommendedName>
</protein>
<evidence type="ECO:0000313" key="12">
    <source>
        <dbReference type="Proteomes" id="UP000190037"/>
    </source>
</evidence>
<evidence type="ECO:0000259" key="10">
    <source>
        <dbReference type="PROSITE" id="PS00794"/>
    </source>
</evidence>
<evidence type="ECO:0000256" key="4">
    <source>
        <dbReference type="ARBA" id="ARBA00022679"/>
    </source>
</evidence>
<dbReference type="InterPro" id="IPR000550">
    <property type="entry name" value="Hppk"/>
</dbReference>
<dbReference type="Proteomes" id="UP000190037">
    <property type="component" value="Unassembled WGS sequence"/>
</dbReference>
<dbReference type="GO" id="GO:0046654">
    <property type="term" value="P:tetrahydrofolate biosynthetic process"/>
    <property type="evidence" value="ECO:0007669"/>
    <property type="project" value="UniProtKB-UniPathway"/>
</dbReference>
<reference evidence="11 12" key="1">
    <citation type="submission" date="2017-03" db="EMBL/GenBank/DDBJ databases">
        <title>Draft genome sequence of Streptomyces scabrisporus NF3, endophyte isolated from Amphipterygium adstringens.</title>
        <authorList>
            <person name="Vazquez M."/>
            <person name="Ceapa C.D."/>
            <person name="Rodriguez Luna D."/>
            <person name="Sanchez Esquivel S."/>
        </authorList>
    </citation>
    <scope>NUCLEOTIDE SEQUENCE [LARGE SCALE GENOMIC DNA]</scope>
    <source>
        <strain evidence="11 12">NF3</strain>
    </source>
</reference>
<keyword evidence="6 11" id="KW-0418">Kinase</keyword>
<dbReference type="RefSeq" id="WP_078976562.1">
    <property type="nucleotide sequence ID" value="NZ_MWQN01000001.1"/>
</dbReference>
<evidence type="ECO:0000313" key="11">
    <source>
        <dbReference type="EMBL" id="OPC82293.1"/>
    </source>
</evidence>
<dbReference type="AlphaFoldDB" id="A0A1T3NZP3"/>
<evidence type="ECO:0000256" key="3">
    <source>
        <dbReference type="ARBA" id="ARBA00013253"/>
    </source>
</evidence>
<evidence type="ECO:0000256" key="1">
    <source>
        <dbReference type="ARBA" id="ARBA00000198"/>
    </source>
</evidence>